<protein>
    <submittedName>
        <fullName evidence="3">8225_t:CDS:1</fullName>
    </submittedName>
</protein>
<feature type="transmembrane region" description="Helical" evidence="2">
    <location>
        <begin position="61"/>
        <end position="91"/>
    </location>
</feature>
<keyword evidence="2" id="KW-0812">Transmembrane</keyword>
<organism evidence="3 4">
    <name type="scientific">Paraglomus occultum</name>
    <dbReference type="NCBI Taxonomy" id="144539"/>
    <lineage>
        <taxon>Eukaryota</taxon>
        <taxon>Fungi</taxon>
        <taxon>Fungi incertae sedis</taxon>
        <taxon>Mucoromycota</taxon>
        <taxon>Glomeromycotina</taxon>
        <taxon>Glomeromycetes</taxon>
        <taxon>Paraglomerales</taxon>
        <taxon>Paraglomeraceae</taxon>
        <taxon>Paraglomus</taxon>
    </lineage>
</organism>
<keyword evidence="4" id="KW-1185">Reference proteome</keyword>
<feature type="transmembrane region" description="Helical" evidence="2">
    <location>
        <begin position="155"/>
        <end position="181"/>
    </location>
</feature>
<accession>A0A9N9F5F2</accession>
<evidence type="ECO:0000313" key="3">
    <source>
        <dbReference type="EMBL" id="CAG8510239.1"/>
    </source>
</evidence>
<gene>
    <name evidence="3" type="ORF">POCULU_LOCUS3030</name>
</gene>
<evidence type="ECO:0000313" key="4">
    <source>
        <dbReference type="Proteomes" id="UP000789572"/>
    </source>
</evidence>
<dbReference type="Proteomes" id="UP000789572">
    <property type="component" value="Unassembled WGS sequence"/>
</dbReference>
<comment type="caution">
    <text evidence="3">The sequence shown here is derived from an EMBL/GenBank/DDBJ whole genome shotgun (WGS) entry which is preliminary data.</text>
</comment>
<keyword evidence="2" id="KW-1133">Transmembrane helix</keyword>
<dbReference type="EMBL" id="CAJVPJ010000313">
    <property type="protein sequence ID" value="CAG8510239.1"/>
    <property type="molecule type" value="Genomic_DNA"/>
</dbReference>
<feature type="compositionally biased region" description="Polar residues" evidence="1">
    <location>
        <begin position="429"/>
        <end position="439"/>
    </location>
</feature>
<feature type="transmembrane region" description="Helical" evidence="2">
    <location>
        <begin position="111"/>
        <end position="134"/>
    </location>
</feature>
<sequence length="470" mass="52261">MTIITPPQVSPPRSQSQQIFALQIYVSCAIAVYVYDTLVYLRSDYQNWYKKKKWRTFEMIFYLLLNHHLFCILFLVGGATFTLHFVNIPWYGESTVDKGGNCSYTNVESSVVYGFAAMSAFCGSVFVAVVIKVWNNNWKKTTNNNDSQKRPISKIALEDGVFHLALIFLIYTITLIMILALPNTTFKFFNSDPGMILTSVLFLRLVVLGKPSRSSFRTSVVSTASTEPVLPEPYTIQSAVFVRPVSLARATIVEPVPTHTSMLLSFGSKADIGNKHEGKSKEEWTTINVDDHVDNGGANVGFDLVDKIKDEGPKDSSSGQEDRKGGVDDVIIDAGEVESNPEGTELDADEFIHGEGSESPDPVSANISQAILIRRDTVKTISRNSMSGRTYNPTLVVHMNTDDSHKIKRSLTLPNLMRNNSFSKRRLSVTRQRSVNRGESGNGVKRVKSLPKLNKRTNARDVDITGNNSD</sequence>
<evidence type="ECO:0000256" key="1">
    <source>
        <dbReference type="SAM" id="MobiDB-lite"/>
    </source>
</evidence>
<evidence type="ECO:0000256" key="2">
    <source>
        <dbReference type="SAM" id="Phobius"/>
    </source>
</evidence>
<proteinExistence type="predicted"/>
<feature type="region of interest" description="Disordered" evidence="1">
    <location>
        <begin position="426"/>
        <end position="453"/>
    </location>
</feature>
<keyword evidence="2" id="KW-0472">Membrane</keyword>
<name>A0A9N9F5F2_9GLOM</name>
<dbReference type="AlphaFoldDB" id="A0A9N9F5F2"/>
<dbReference type="OrthoDB" id="2369837at2759"/>
<reference evidence="3" key="1">
    <citation type="submission" date="2021-06" db="EMBL/GenBank/DDBJ databases">
        <authorList>
            <person name="Kallberg Y."/>
            <person name="Tangrot J."/>
            <person name="Rosling A."/>
        </authorList>
    </citation>
    <scope>NUCLEOTIDE SEQUENCE</scope>
    <source>
        <strain evidence="3">IA702</strain>
    </source>
</reference>
<feature type="region of interest" description="Disordered" evidence="1">
    <location>
        <begin position="308"/>
        <end position="327"/>
    </location>
</feature>
<feature type="transmembrane region" description="Helical" evidence="2">
    <location>
        <begin position="20"/>
        <end position="41"/>
    </location>
</feature>